<evidence type="ECO:0000256" key="4">
    <source>
        <dbReference type="ARBA" id="ARBA00022723"/>
    </source>
</evidence>
<evidence type="ECO:0000313" key="19">
    <source>
        <dbReference type="EMBL" id="HIR61975.1"/>
    </source>
</evidence>
<evidence type="ECO:0000256" key="17">
    <source>
        <dbReference type="ARBA" id="ARBA00078074"/>
    </source>
</evidence>
<dbReference type="Pfam" id="PF01546">
    <property type="entry name" value="Peptidase_M20"/>
    <property type="match status" value="1"/>
</dbReference>
<reference evidence="19" key="1">
    <citation type="submission" date="2020-10" db="EMBL/GenBank/DDBJ databases">
        <authorList>
            <person name="Gilroy R."/>
        </authorList>
    </citation>
    <scope>NUCLEOTIDE SEQUENCE</scope>
    <source>
        <strain evidence="19">ChiHjej13B12-12457</strain>
    </source>
</reference>
<reference evidence="19" key="2">
    <citation type="journal article" date="2021" name="PeerJ">
        <title>Extensive microbial diversity within the chicken gut microbiome revealed by metagenomics and culture.</title>
        <authorList>
            <person name="Gilroy R."/>
            <person name="Ravi A."/>
            <person name="Getino M."/>
            <person name="Pursley I."/>
            <person name="Horton D.L."/>
            <person name="Alikhan N.F."/>
            <person name="Baker D."/>
            <person name="Gharbi K."/>
            <person name="Hall N."/>
            <person name="Watson M."/>
            <person name="Adriaenssens E.M."/>
            <person name="Foster-Nyarko E."/>
            <person name="Jarju S."/>
            <person name="Secka A."/>
            <person name="Antonio M."/>
            <person name="Oren A."/>
            <person name="Chaudhuri R.R."/>
            <person name="La Ragione R."/>
            <person name="Hildebrand F."/>
            <person name="Pallen M.J."/>
        </authorList>
    </citation>
    <scope>NUCLEOTIDE SEQUENCE</scope>
    <source>
        <strain evidence="19">ChiHjej13B12-12457</strain>
    </source>
</reference>
<organism evidence="19 20">
    <name type="scientific">Candidatus Coprenecus avistercoris</name>
    <dbReference type="NCBI Taxonomy" id="2840730"/>
    <lineage>
        <taxon>Bacteria</taxon>
        <taxon>Pseudomonadati</taxon>
        <taxon>Bacteroidota</taxon>
        <taxon>Bacteroidia</taxon>
        <taxon>Bacteroidales</taxon>
        <taxon>Rikenellaceae</taxon>
        <taxon>Rikenellaceae incertae sedis</taxon>
        <taxon>Candidatus Coprenecus</taxon>
    </lineage>
</organism>
<evidence type="ECO:0000256" key="12">
    <source>
        <dbReference type="ARBA" id="ARBA00061423"/>
    </source>
</evidence>
<feature type="domain" description="Peptidase M20 dimerisation" evidence="18">
    <location>
        <begin position="208"/>
        <end position="291"/>
    </location>
</feature>
<evidence type="ECO:0000256" key="6">
    <source>
        <dbReference type="ARBA" id="ARBA00022833"/>
    </source>
</evidence>
<keyword evidence="8" id="KW-0170">Cobalt</keyword>
<dbReference type="FunFam" id="3.40.630.10:FF:000018">
    <property type="entry name" value="Aminoacyl-histidine dipeptidase PepD"/>
    <property type="match status" value="1"/>
</dbReference>
<dbReference type="GO" id="GO:0070573">
    <property type="term" value="F:metallodipeptidase activity"/>
    <property type="evidence" value="ECO:0007669"/>
    <property type="project" value="TreeGrafter"/>
</dbReference>
<evidence type="ECO:0000259" key="18">
    <source>
        <dbReference type="Pfam" id="PF07687"/>
    </source>
</evidence>
<protein>
    <recommendedName>
        <fullName evidence="13">Cytosol non-specific dipeptidase</fullName>
        <ecNumber evidence="10">3.4.13.18</ecNumber>
    </recommendedName>
    <alternativeName>
        <fullName evidence="16">Aminoacyl-histidine dipeptidase</fullName>
    </alternativeName>
    <alternativeName>
        <fullName evidence="15">Beta-alanyl-histidine dipeptidase</fullName>
    </alternativeName>
    <alternativeName>
        <fullName evidence="14">Carnosinase</fullName>
    </alternativeName>
    <alternativeName>
        <fullName evidence="11">Peptidase D</fullName>
    </alternativeName>
    <alternativeName>
        <fullName evidence="17">Xaa-His dipeptidase</fullName>
    </alternativeName>
</protein>
<proteinExistence type="inferred from homology"/>
<dbReference type="PANTHER" id="PTHR43501:SF1">
    <property type="entry name" value="CYTOSOL NON-SPECIFIC DIPEPTIDASE"/>
    <property type="match status" value="1"/>
</dbReference>
<name>A0A9D1J5V8_9BACT</name>
<dbReference type="CDD" id="cd03890">
    <property type="entry name" value="M20_pepD"/>
    <property type="match status" value="1"/>
</dbReference>
<evidence type="ECO:0000256" key="1">
    <source>
        <dbReference type="ARBA" id="ARBA00001941"/>
    </source>
</evidence>
<evidence type="ECO:0000256" key="2">
    <source>
        <dbReference type="ARBA" id="ARBA00001947"/>
    </source>
</evidence>
<dbReference type="InterPro" id="IPR002933">
    <property type="entry name" value="Peptidase_M20"/>
</dbReference>
<evidence type="ECO:0000256" key="14">
    <source>
        <dbReference type="ARBA" id="ARBA00075285"/>
    </source>
</evidence>
<evidence type="ECO:0000256" key="3">
    <source>
        <dbReference type="ARBA" id="ARBA00022670"/>
    </source>
</evidence>
<keyword evidence="6" id="KW-0862">Zinc</keyword>
<dbReference type="GO" id="GO:0005829">
    <property type="term" value="C:cytosol"/>
    <property type="evidence" value="ECO:0007669"/>
    <property type="project" value="TreeGrafter"/>
</dbReference>
<evidence type="ECO:0000256" key="7">
    <source>
        <dbReference type="ARBA" id="ARBA00023049"/>
    </source>
</evidence>
<dbReference type="EC" id="3.4.13.18" evidence="10"/>
<dbReference type="Proteomes" id="UP000886744">
    <property type="component" value="Unassembled WGS sequence"/>
</dbReference>
<evidence type="ECO:0000256" key="8">
    <source>
        <dbReference type="ARBA" id="ARBA00023285"/>
    </source>
</evidence>
<evidence type="ECO:0000256" key="11">
    <source>
        <dbReference type="ARBA" id="ARBA00044252"/>
    </source>
</evidence>
<keyword evidence="5" id="KW-0378">Hydrolase</keyword>
<dbReference type="InterPro" id="IPR011650">
    <property type="entry name" value="Peptidase_M20_dimer"/>
</dbReference>
<comment type="cofactor">
    <cofactor evidence="1">
        <name>Co(2+)</name>
        <dbReference type="ChEBI" id="CHEBI:48828"/>
    </cofactor>
</comment>
<keyword evidence="4" id="KW-0479">Metal-binding</keyword>
<dbReference type="AlphaFoldDB" id="A0A9D1J5V8"/>
<comment type="caution">
    <text evidence="19">The sequence shown here is derived from an EMBL/GenBank/DDBJ whole genome shotgun (WGS) entry which is preliminary data.</text>
</comment>
<dbReference type="SUPFAM" id="SSF53187">
    <property type="entry name" value="Zn-dependent exopeptidases"/>
    <property type="match status" value="1"/>
</dbReference>
<dbReference type="EMBL" id="DVHI01000009">
    <property type="protein sequence ID" value="HIR61975.1"/>
    <property type="molecule type" value="Genomic_DNA"/>
</dbReference>
<sequence length="484" mass="52991">MTIDNLDPKCVWKNFYALTQIPRPSKKEWRAVDFMENFGRNLGLETIRDEVGNIIIRKPATPGMENRKGVILQGHLDMVPQNNNDVQHDWENDPVETWIDGEWVKAKGTTLGADNGLGCAVAMAVLESNDLVHGPIEALFTIDEETGMTGAKALKGGILKGDILVNLDSETEGELYVGCAGGLDTDAEFSYKSEPVSKDTDQYRIIIKGLRGGHSGMEINEGRANSNKLMARLLLPLLRDFKGELISIEGGNMRNAIPREAQATVALPEKKAAKALKALDAAVADIEHEYAPIDPGIEVLVEKTKGAKKIIPTDVALNVVKALLACPCNVDRMSLVMPGLVETSNNLAIVKSDNKKINVKTLMRGSTDSAKYALRDAIQSALELGGAKVKFSGGYSGWQPNMESDILRTMKETYKALYGKEPEVKAIHAGLECGILSTNYPHWDMISCGPTLMSPHSPDERLLIPTVEKFWNFIKEVLKNIPAK</sequence>
<dbReference type="InterPro" id="IPR001160">
    <property type="entry name" value="Peptidase_M20C"/>
</dbReference>
<dbReference type="NCBIfam" id="TIGR01893">
    <property type="entry name" value="aa-his-dipept"/>
    <property type="match status" value="1"/>
</dbReference>
<comment type="catalytic activity">
    <reaction evidence="9">
        <text>Hydrolysis of dipeptides, preferentially hydrophobic dipeptides including prolyl amino acids.</text>
        <dbReference type="EC" id="3.4.13.18"/>
    </reaction>
</comment>
<evidence type="ECO:0000313" key="20">
    <source>
        <dbReference type="Proteomes" id="UP000886744"/>
    </source>
</evidence>
<comment type="cofactor">
    <cofactor evidence="2">
        <name>Zn(2+)</name>
        <dbReference type="ChEBI" id="CHEBI:29105"/>
    </cofactor>
</comment>
<dbReference type="PRINTS" id="PR00934">
    <property type="entry name" value="XHISDIPTASE"/>
</dbReference>
<dbReference type="GO" id="GO:0006508">
    <property type="term" value="P:proteolysis"/>
    <property type="evidence" value="ECO:0007669"/>
    <property type="project" value="UniProtKB-KW"/>
</dbReference>
<dbReference type="GO" id="GO:0046872">
    <property type="term" value="F:metal ion binding"/>
    <property type="evidence" value="ECO:0007669"/>
    <property type="project" value="UniProtKB-KW"/>
</dbReference>
<keyword evidence="3" id="KW-0645">Protease</keyword>
<accession>A0A9D1J5V8</accession>
<evidence type="ECO:0000256" key="10">
    <source>
        <dbReference type="ARBA" id="ARBA00038976"/>
    </source>
</evidence>
<evidence type="ECO:0000256" key="13">
    <source>
        <dbReference type="ARBA" id="ARBA00071271"/>
    </source>
</evidence>
<dbReference type="PANTHER" id="PTHR43501">
    <property type="entry name" value="CYTOSOL NON-SPECIFIC DIPEPTIDASE"/>
    <property type="match status" value="1"/>
</dbReference>
<dbReference type="Gene3D" id="3.40.630.10">
    <property type="entry name" value="Zn peptidases"/>
    <property type="match status" value="2"/>
</dbReference>
<dbReference type="FunFam" id="3.40.630.10:FF:000015">
    <property type="entry name" value="Aminoacyl-histidine dipeptidase PepD"/>
    <property type="match status" value="1"/>
</dbReference>
<evidence type="ECO:0000256" key="16">
    <source>
        <dbReference type="ARBA" id="ARBA00077688"/>
    </source>
</evidence>
<dbReference type="Pfam" id="PF07687">
    <property type="entry name" value="M20_dimer"/>
    <property type="match status" value="1"/>
</dbReference>
<evidence type="ECO:0000256" key="9">
    <source>
        <dbReference type="ARBA" id="ARBA00036421"/>
    </source>
</evidence>
<keyword evidence="7" id="KW-0482">Metalloprotease</keyword>
<gene>
    <name evidence="19" type="ORF">IAC94_00420</name>
</gene>
<comment type="similarity">
    <text evidence="12">Belongs to the peptidase M20C family.</text>
</comment>
<evidence type="ECO:0000256" key="5">
    <source>
        <dbReference type="ARBA" id="ARBA00022801"/>
    </source>
</evidence>
<dbReference type="PIRSF" id="PIRSF016599">
    <property type="entry name" value="Xaa-His_dipept"/>
    <property type="match status" value="1"/>
</dbReference>
<evidence type="ECO:0000256" key="15">
    <source>
        <dbReference type="ARBA" id="ARBA00076004"/>
    </source>
</evidence>